<organism evidence="9 10">
    <name type="scientific">Atopostipes suicloacalis DSM 15692</name>
    <dbReference type="NCBI Taxonomy" id="1121025"/>
    <lineage>
        <taxon>Bacteria</taxon>
        <taxon>Bacillati</taxon>
        <taxon>Bacillota</taxon>
        <taxon>Bacilli</taxon>
        <taxon>Lactobacillales</taxon>
        <taxon>Carnobacteriaceae</taxon>
        <taxon>Atopostipes</taxon>
    </lineage>
</organism>
<dbReference type="Proteomes" id="UP000184128">
    <property type="component" value="Unassembled WGS sequence"/>
</dbReference>
<keyword evidence="4 7" id="KW-0732">Signal</keyword>
<dbReference type="SUPFAM" id="SSF53822">
    <property type="entry name" value="Periplasmic binding protein-like I"/>
    <property type="match status" value="1"/>
</dbReference>
<dbReference type="PANTHER" id="PTHR34296">
    <property type="entry name" value="TRANSCRIPTIONAL ACTIVATOR PROTEIN MED"/>
    <property type="match status" value="1"/>
</dbReference>
<keyword evidence="6" id="KW-0449">Lipoprotein</keyword>
<feature type="domain" description="ABC transporter substrate-binding protein PnrA-like" evidence="8">
    <location>
        <begin position="47"/>
        <end position="348"/>
    </location>
</feature>
<dbReference type="InterPro" id="IPR028082">
    <property type="entry name" value="Peripla_BP_I"/>
</dbReference>
<evidence type="ECO:0000256" key="2">
    <source>
        <dbReference type="ARBA" id="ARBA00008610"/>
    </source>
</evidence>
<dbReference type="AlphaFoldDB" id="A0A1M4TPS0"/>
<evidence type="ECO:0000256" key="7">
    <source>
        <dbReference type="SAM" id="SignalP"/>
    </source>
</evidence>
<dbReference type="PROSITE" id="PS51257">
    <property type="entry name" value="PROKAR_LIPOPROTEIN"/>
    <property type="match status" value="1"/>
</dbReference>
<evidence type="ECO:0000313" key="9">
    <source>
        <dbReference type="EMBL" id="SHE46482.1"/>
    </source>
</evidence>
<dbReference type="GO" id="GO:0005886">
    <property type="term" value="C:plasma membrane"/>
    <property type="evidence" value="ECO:0007669"/>
    <property type="project" value="UniProtKB-SubCell"/>
</dbReference>
<keyword evidence="5" id="KW-0472">Membrane</keyword>
<name>A0A1M4TPS0_9LACT</name>
<dbReference type="CDD" id="cd06354">
    <property type="entry name" value="PBP1_PrnA-like"/>
    <property type="match status" value="1"/>
</dbReference>
<dbReference type="Gene3D" id="3.40.50.2300">
    <property type="match status" value="2"/>
</dbReference>
<comment type="subcellular location">
    <subcellularLocation>
        <location evidence="1">Cell membrane</location>
        <topology evidence="1">Lipid-anchor</topology>
    </subcellularLocation>
</comment>
<dbReference type="Pfam" id="PF02608">
    <property type="entry name" value="Bmp"/>
    <property type="match status" value="1"/>
</dbReference>
<dbReference type="EMBL" id="FQUF01000006">
    <property type="protein sequence ID" value="SHE46482.1"/>
    <property type="molecule type" value="Genomic_DNA"/>
</dbReference>
<accession>A0A1M4TPS0</accession>
<dbReference type="InterPro" id="IPR003760">
    <property type="entry name" value="PnrA-like"/>
</dbReference>
<keyword evidence="10" id="KW-1185">Reference proteome</keyword>
<evidence type="ECO:0000256" key="3">
    <source>
        <dbReference type="ARBA" id="ARBA00022475"/>
    </source>
</evidence>
<keyword evidence="3" id="KW-1003">Cell membrane</keyword>
<dbReference type="PANTHER" id="PTHR34296:SF2">
    <property type="entry name" value="ABC TRANSPORTER GUANOSINE-BINDING PROTEIN NUPN"/>
    <property type="match status" value="1"/>
</dbReference>
<protein>
    <submittedName>
        <fullName evidence="9">Nucleoside-binding protein</fullName>
    </submittedName>
</protein>
<evidence type="ECO:0000313" key="10">
    <source>
        <dbReference type="Proteomes" id="UP000184128"/>
    </source>
</evidence>
<dbReference type="STRING" id="1121025.SAMN02745249_00473"/>
<dbReference type="InterPro" id="IPR050957">
    <property type="entry name" value="BMP_lipoprotein"/>
</dbReference>
<feature type="chain" id="PRO_5039098492" evidence="7">
    <location>
        <begin position="19"/>
        <end position="359"/>
    </location>
</feature>
<sequence length="359" mass="38721">MANWKKLAMFGTSALLLAACGNGGGTDEGTDNGAAPEEGGDEDQFTIAMVTDTGGVDDRSFNQSAWEGMQEWAEENDLADDTVRYYQSDTESDYVPNLNNATNDDHDVIYGIGFLLEDPIATIAEQNPDRMYGIVDSAVDMDNVVSLNFNDHENSFLAGMAAALTTETNKVGFIGGIEGPIIDRFQTGFTEGVAYIDDSIDVDIQYANSFSDTAAGQQIAAAMYSNGADVIFHASGAVGNGVFQEARNRMEDGSDTDLWVIGVDLDQEAEGEWADGNVTLASTVKKVGQAIKLSANAAKEGDFQGGENISYGFAEDGIDFTRGFIEDDAWEQIEEAREEITNGDREVKEFTYTEVEDAE</sequence>
<evidence type="ECO:0000256" key="1">
    <source>
        <dbReference type="ARBA" id="ARBA00004193"/>
    </source>
</evidence>
<gene>
    <name evidence="9" type="ORF">SAMN02745249_00473</name>
</gene>
<proteinExistence type="inferred from homology"/>
<comment type="similarity">
    <text evidence="2">Belongs to the BMP lipoprotein family.</text>
</comment>
<reference evidence="9 10" key="1">
    <citation type="submission" date="2016-11" db="EMBL/GenBank/DDBJ databases">
        <authorList>
            <person name="Jaros S."/>
            <person name="Januszkiewicz K."/>
            <person name="Wedrychowicz H."/>
        </authorList>
    </citation>
    <scope>NUCLEOTIDE SEQUENCE [LARGE SCALE GENOMIC DNA]</scope>
    <source>
        <strain evidence="9 10">DSM 15692</strain>
    </source>
</reference>
<evidence type="ECO:0000256" key="4">
    <source>
        <dbReference type="ARBA" id="ARBA00022729"/>
    </source>
</evidence>
<evidence type="ECO:0000256" key="5">
    <source>
        <dbReference type="ARBA" id="ARBA00023136"/>
    </source>
</evidence>
<evidence type="ECO:0000256" key="6">
    <source>
        <dbReference type="ARBA" id="ARBA00023288"/>
    </source>
</evidence>
<dbReference type="RefSeq" id="WP_073295762.1">
    <property type="nucleotide sequence ID" value="NZ_FQUF01000006.1"/>
</dbReference>
<dbReference type="OrthoDB" id="9784230at2"/>
<feature type="signal peptide" evidence="7">
    <location>
        <begin position="1"/>
        <end position="18"/>
    </location>
</feature>
<evidence type="ECO:0000259" key="8">
    <source>
        <dbReference type="Pfam" id="PF02608"/>
    </source>
</evidence>